<dbReference type="GO" id="GO:0016301">
    <property type="term" value="F:kinase activity"/>
    <property type="evidence" value="ECO:0007669"/>
    <property type="project" value="UniProtKB-KW"/>
</dbReference>
<feature type="compositionally biased region" description="Low complexity" evidence="2">
    <location>
        <begin position="300"/>
        <end position="344"/>
    </location>
</feature>
<feature type="compositionally biased region" description="Low complexity" evidence="2">
    <location>
        <begin position="188"/>
        <end position="205"/>
    </location>
</feature>
<evidence type="ECO:0000256" key="1">
    <source>
        <dbReference type="PROSITE-ProRule" id="PRU00103"/>
    </source>
</evidence>
<evidence type="ECO:0000256" key="2">
    <source>
        <dbReference type="SAM" id="MobiDB-lite"/>
    </source>
</evidence>
<feature type="non-terminal residue" evidence="3">
    <location>
        <position position="1"/>
    </location>
</feature>
<feature type="region of interest" description="Disordered" evidence="2">
    <location>
        <begin position="240"/>
        <end position="369"/>
    </location>
</feature>
<keyword evidence="4" id="KW-1185">Reference proteome</keyword>
<reference evidence="3 4" key="1">
    <citation type="submission" date="2020-02" db="EMBL/GenBank/DDBJ databases">
        <title>Draft genome sequence of Haematococcus lacustris strain NIES-144.</title>
        <authorList>
            <person name="Morimoto D."/>
            <person name="Nakagawa S."/>
            <person name="Yoshida T."/>
            <person name="Sawayama S."/>
        </authorList>
    </citation>
    <scope>NUCLEOTIDE SEQUENCE [LARGE SCALE GENOMIC DNA]</scope>
    <source>
        <strain evidence="3 4">NIES-144</strain>
    </source>
</reference>
<feature type="compositionally biased region" description="Low complexity" evidence="2">
    <location>
        <begin position="144"/>
        <end position="166"/>
    </location>
</feature>
<evidence type="ECO:0000313" key="3">
    <source>
        <dbReference type="EMBL" id="GFH19858.1"/>
    </source>
</evidence>
<comment type="caution">
    <text evidence="3">The sequence shown here is derived from an EMBL/GenBank/DDBJ whole genome shotgun (WGS) entry which is preliminary data.</text>
</comment>
<proteinExistence type="predicted"/>
<dbReference type="PANTHER" id="PTHR12984:SF3">
    <property type="entry name" value="N-TERMINAL KINASE-LIKE PROTEIN"/>
    <property type="match status" value="1"/>
</dbReference>
<organism evidence="3 4">
    <name type="scientific">Haematococcus lacustris</name>
    <name type="common">Green alga</name>
    <name type="synonym">Haematococcus pluvialis</name>
    <dbReference type="NCBI Taxonomy" id="44745"/>
    <lineage>
        <taxon>Eukaryota</taxon>
        <taxon>Viridiplantae</taxon>
        <taxon>Chlorophyta</taxon>
        <taxon>core chlorophytes</taxon>
        <taxon>Chlorophyceae</taxon>
        <taxon>CS clade</taxon>
        <taxon>Chlamydomonadales</taxon>
        <taxon>Haematococcaceae</taxon>
        <taxon>Haematococcus</taxon>
    </lineage>
</organism>
<dbReference type="InterPro" id="IPR051177">
    <property type="entry name" value="CIK-Related_Protein"/>
</dbReference>
<protein>
    <submittedName>
        <fullName evidence="3">Protein kinase domain-containing protein</fullName>
    </submittedName>
</protein>
<feature type="compositionally biased region" description="Polar residues" evidence="2">
    <location>
        <begin position="244"/>
        <end position="259"/>
    </location>
</feature>
<evidence type="ECO:0000313" key="4">
    <source>
        <dbReference type="Proteomes" id="UP000485058"/>
    </source>
</evidence>
<feature type="repeat" description="HEAT" evidence="1">
    <location>
        <begin position="56"/>
        <end position="93"/>
    </location>
</feature>
<keyword evidence="3" id="KW-0808">Transferase</keyword>
<dbReference type="AlphaFoldDB" id="A0A699ZMX7"/>
<name>A0A699ZMX7_HAELA</name>
<dbReference type="Proteomes" id="UP000485058">
    <property type="component" value="Unassembled WGS sequence"/>
</dbReference>
<dbReference type="EMBL" id="BLLF01001531">
    <property type="protein sequence ID" value="GFH19858.1"/>
    <property type="molecule type" value="Genomic_DNA"/>
</dbReference>
<gene>
    <name evidence="3" type="ORF">HaLaN_16880</name>
</gene>
<accession>A0A699ZMX7</accession>
<dbReference type="PANTHER" id="PTHR12984">
    <property type="entry name" value="SCY1-RELATED S/T PROTEIN KINASE-LIKE"/>
    <property type="match status" value="1"/>
</dbReference>
<dbReference type="InterPro" id="IPR021133">
    <property type="entry name" value="HEAT_type_2"/>
</dbReference>
<dbReference type="InterPro" id="IPR011989">
    <property type="entry name" value="ARM-like"/>
</dbReference>
<feature type="region of interest" description="Disordered" evidence="2">
    <location>
        <begin position="144"/>
        <end position="220"/>
    </location>
</feature>
<feature type="compositionally biased region" description="Polar residues" evidence="2">
    <location>
        <begin position="167"/>
        <end position="177"/>
    </location>
</feature>
<feature type="compositionally biased region" description="Gly residues" evidence="2">
    <location>
        <begin position="206"/>
        <end position="219"/>
    </location>
</feature>
<keyword evidence="3" id="KW-0418">Kinase</keyword>
<dbReference type="Gene3D" id="1.25.10.10">
    <property type="entry name" value="Leucine-rich Repeat Variant"/>
    <property type="match status" value="1"/>
</dbReference>
<sequence>FLLDFGTLPPAAAAAGPAAVASPAAQDVFPPAKIAGLRAMVATSQYHGPEDAALRILPAVAPLAIEPMAEVRAAALQVLEVFTQVLKEHDAKRAADPVDSHIGGMGTAQGAAGAGGGAPALTAGSAMLTWAVSSLMTTTGLAAKPAAASGTGPPAATMAPHTAPSTQPAAPSSTRGPVSQVLPQVLPSAATAARKGSSAPAASASGGPGQGGDGWGEAGDGWEEEAFEIDDEEAKARARLTMKPSASQPSARVVPSSSHAGAAAKVSPSSGGGAALRSGAETASTDGWGDGKEDDEPWQGLGASAAAAPAAPAARARTGPAARASGAAKPKAAGGMKLGAKPLGQQKLGVTKGLGSTGAAFFDEDTDAW</sequence>
<feature type="non-terminal residue" evidence="3">
    <location>
        <position position="369"/>
    </location>
</feature>
<dbReference type="PROSITE" id="PS50077">
    <property type="entry name" value="HEAT_REPEAT"/>
    <property type="match status" value="1"/>
</dbReference>